<keyword evidence="1" id="KW-1133">Transmembrane helix</keyword>
<dbReference type="OrthoDB" id="7875737at2"/>
<dbReference type="Proteomes" id="UP000199478">
    <property type="component" value="Unassembled WGS sequence"/>
</dbReference>
<proteinExistence type="predicted"/>
<dbReference type="STRING" id="390270.SAMN04488005_0947"/>
<evidence type="ECO:0000313" key="2">
    <source>
        <dbReference type="EMBL" id="SFR36281.1"/>
    </source>
</evidence>
<keyword evidence="1" id="KW-0472">Membrane</keyword>
<accession>A0A1I6G2C6</accession>
<dbReference type="EMBL" id="FOYP01000001">
    <property type="protein sequence ID" value="SFR36281.1"/>
    <property type="molecule type" value="Genomic_DNA"/>
</dbReference>
<feature type="transmembrane region" description="Helical" evidence="1">
    <location>
        <begin position="45"/>
        <end position="70"/>
    </location>
</feature>
<evidence type="ECO:0000256" key="1">
    <source>
        <dbReference type="SAM" id="Phobius"/>
    </source>
</evidence>
<dbReference type="RefSeq" id="WP_090197054.1">
    <property type="nucleotide sequence ID" value="NZ_FOYP01000001.1"/>
</dbReference>
<keyword evidence="3" id="KW-1185">Reference proteome</keyword>
<gene>
    <name evidence="2" type="ORF">SAMN04488005_0947</name>
</gene>
<protein>
    <submittedName>
        <fullName evidence="2">Uncharacterized protein</fullName>
    </submittedName>
</protein>
<reference evidence="3" key="1">
    <citation type="submission" date="2016-10" db="EMBL/GenBank/DDBJ databases">
        <authorList>
            <person name="Varghese N."/>
            <person name="Submissions S."/>
        </authorList>
    </citation>
    <scope>NUCLEOTIDE SEQUENCE [LARGE SCALE GENOMIC DNA]</scope>
    <source>
        <strain evidence="3">DSM 26879</strain>
    </source>
</reference>
<organism evidence="2 3">
    <name type="scientific">Yoonia tamlensis</name>
    <dbReference type="NCBI Taxonomy" id="390270"/>
    <lineage>
        <taxon>Bacteria</taxon>
        <taxon>Pseudomonadati</taxon>
        <taxon>Pseudomonadota</taxon>
        <taxon>Alphaproteobacteria</taxon>
        <taxon>Rhodobacterales</taxon>
        <taxon>Paracoccaceae</taxon>
        <taxon>Yoonia</taxon>
    </lineage>
</organism>
<dbReference type="AlphaFoldDB" id="A0A1I6G2C6"/>
<name>A0A1I6G2C6_9RHOB</name>
<keyword evidence="1" id="KW-0812">Transmembrane</keyword>
<evidence type="ECO:0000313" key="3">
    <source>
        <dbReference type="Proteomes" id="UP000199478"/>
    </source>
</evidence>
<sequence>MEIIVWGGAILSVIGLAGIVYSIVAVTKAKRANLSDEELRARVSVILPINLGALFVSMIGLMAVVIGVFFG</sequence>
<feature type="transmembrane region" description="Helical" evidence="1">
    <location>
        <begin position="6"/>
        <end position="24"/>
    </location>
</feature>